<dbReference type="PANTHER" id="PTHR14680">
    <property type="entry name" value="SI:DKEY-126G1.9-RELATED"/>
    <property type="match status" value="1"/>
</dbReference>
<dbReference type="OrthoDB" id="8904409at2759"/>
<organism evidence="1 2">
    <name type="scientific">Chelydra serpentina</name>
    <name type="common">Snapping turtle</name>
    <name type="synonym">Testudo serpentina</name>
    <dbReference type="NCBI Taxonomy" id="8475"/>
    <lineage>
        <taxon>Eukaryota</taxon>
        <taxon>Metazoa</taxon>
        <taxon>Chordata</taxon>
        <taxon>Craniata</taxon>
        <taxon>Vertebrata</taxon>
        <taxon>Euteleostomi</taxon>
        <taxon>Archelosauria</taxon>
        <taxon>Testudinata</taxon>
        <taxon>Testudines</taxon>
        <taxon>Cryptodira</taxon>
        <taxon>Durocryptodira</taxon>
        <taxon>Americhelydia</taxon>
        <taxon>Chelydroidea</taxon>
        <taxon>Chelydridae</taxon>
        <taxon>Chelydra</taxon>
    </lineage>
</organism>
<keyword evidence="2" id="KW-1185">Reference proteome</keyword>
<dbReference type="PANTHER" id="PTHR14680:SF1">
    <property type="entry name" value="REQUIRED FOR DRUG-INDUCED DEATH PROTEIN 1"/>
    <property type="match status" value="1"/>
</dbReference>
<sequence>MCIALAPPVALPRQATGKSRPVPGKQEGLKGAASLGLEGSPGAGFGTMTVGARLGGKVKAKFSHSGPGEDKVSILERQQQEDESLGAPGSPAEEGTRRAKKVRFAFLPDNYEPLRQEGSAGRSKCKRKLRKYSKNVGKALQKGCRYLVIGLQGLATAYAAPFGVAASVASLVR</sequence>
<dbReference type="Proteomes" id="UP000694403">
    <property type="component" value="Unplaced"/>
</dbReference>
<dbReference type="InterPro" id="IPR031667">
    <property type="entry name" value="RDD1"/>
</dbReference>
<evidence type="ECO:0000313" key="2">
    <source>
        <dbReference type="Proteomes" id="UP000694403"/>
    </source>
</evidence>
<evidence type="ECO:0000313" key="1">
    <source>
        <dbReference type="Ensembl" id="ENSCSRP00000026308.1"/>
    </source>
</evidence>
<name>A0A8C3XVS3_CHESE</name>
<protein>
    <submittedName>
        <fullName evidence="1">Chromosome 1 open reading frame 115</fullName>
    </submittedName>
</protein>
<dbReference type="AlphaFoldDB" id="A0A8C3XVS3"/>
<reference evidence="1" key="1">
    <citation type="submission" date="2025-08" db="UniProtKB">
        <authorList>
            <consortium name="Ensembl"/>
        </authorList>
    </citation>
    <scope>IDENTIFICATION</scope>
</reference>
<dbReference type="Pfam" id="PF15828">
    <property type="entry name" value="RDD1"/>
    <property type="match status" value="1"/>
</dbReference>
<dbReference type="Ensembl" id="ENSCSRT00000027407.1">
    <property type="protein sequence ID" value="ENSCSRP00000026308.1"/>
    <property type="gene ID" value="ENSCSRG00000019591.1"/>
</dbReference>
<proteinExistence type="predicted"/>
<reference evidence="1" key="2">
    <citation type="submission" date="2025-09" db="UniProtKB">
        <authorList>
            <consortium name="Ensembl"/>
        </authorList>
    </citation>
    <scope>IDENTIFICATION</scope>
</reference>
<accession>A0A8C3XVS3</accession>